<dbReference type="InterPro" id="IPR000515">
    <property type="entry name" value="MetI-like"/>
</dbReference>
<gene>
    <name evidence="7" type="ordered locus">VMUT_0341</name>
</gene>
<evidence type="ECO:0000313" key="7">
    <source>
        <dbReference type="EMBL" id="ADY00554.1"/>
    </source>
</evidence>
<dbReference type="SUPFAM" id="SSF161098">
    <property type="entry name" value="MetI-like"/>
    <property type="match status" value="2"/>
</dbReference>
<feature type="domain" description="ABC transmembrane type-1" evidence="6">
    <location>
        <begin position="339"/>
        <end position="537"/>
    </location>
</feature>
<reference evidence="7 8" key="1">
    <citation type="journal article" date="2011" name="J. Bacteriol.">
        <title>Complete genome sequence of 'Vulcanisaeta moutnovskia' strain 768-28, a novel member of the hyperthermophilic crenarchaeal genus vulcanisaeta.</title>
        <authorList>
            <person name="Gumerov V.M."/>
            <person name="Mardanov A.V."/>
            <person name="Beletsky A.V."/>
            <person name="Prokofeva M.I."/>
            <person name="Bonch-Osmolovskaya E.A."/>
            <person name="Ravin N.V."/>
            <person name="Skryabin K.G."/>
        </authorList>
    </citation>
    <scope>NUCLEOTIDE SEQUENCE [LARGE SCALE GENOMIC DNA]</scope>
    <source>
        <strain evidence="7 8">768-28</strain>
    </source>
</reference>
<dbReference type="Pfam" id="PF00528">
    <property type="entry name" value="BPD_transp_1"/>
    <property type="match status" value="2"/>
</dbReference>
<feature type="transmembrane region" description="Helical" evidence="5">
    <location>
        <begin position="51"/>
        <end position="76"/>
    </location>
</feature>
<dbReference type="PROSITE" id="PS50928">
    <property type="entry name" value="ABC_TM1"/>
    <property type="match status" value="2"/>
</dbReference>
<dbReference type="PANTHER" id="PTHR42744">
    <property type="entry name" value="BINDING-PROTEIN-DEPENDENT TRANSPORT SYSTEMS INNER MEMBRANE COMPONENT"/>
    <property type="match status" value="1"/>
</dbReference>
<keyword evidence="5" id="KW-0813">Transport</keyword>
<evidence type="ECO:0000256" key="3">
    <source>
        <dbReference type="ARBA" id="ARBA00022989"/>
    </source>
</evidence>
<dbReference type="AlphaFoldDB" id="F0QTT8"/>
<evidence type="ECO:0000256" key="2">
    <source>
        <dbReference type="ARBA" id="ARBA00022692"/>
    </source>
</evidence>
<dbReference type="KEGG" id="vmo:VMUT_0341"/>
<proteinExistence type="inferred from homology"/>
<evidence type="ECO:0000259" key="6">
    <source>
        <dbReference type="PROSITE" id="PS50928"/>
    </source>
</evidence>
<dbReference type="Proteomes" id="UP000007485">
    <property type="component" value="Chromosome"/>
</dbReference>
<feature type="transmembrane region" description="Helical" evidence="5">
    <location>
        <begin position="460"/>
        <end position="484"/>
    </location>
</feature>
<keyword evidence="8" id="KW-1185">Reference proteome</keyword>
<feature type="transmembrane region" description="Helical" evidence="5">
    <location>
        <begin position="189"/>
        <end position="211"/>
    </location>
</feature>
<evidence type="ECO:0000256" key="1">
    <source>
        <dbReference type="ARBA" id="ARBA00004141"/>
    </source>
</evidence>
<dbReference type="GO" id="GO:0005886">
    <property type="term" value="C:plasma membrane"/>
    <property type="evidence" value="ECO:0007669"/>
    <property type="project" value="UniProtKB-SubCell"/>
</dbReference>
<feature type="transmembrane region" description="Helical" evidence="5">
    <location>
        <begin position="82"/>
        <end position="102"/>
    </location>
</feature>
<accession>F0QTT8</accession>
<feature type="transmembrane region" description="Helical" evidence="5">
    <location>
        <begin position="155"/>
        <end position="183"/>
    </location>
</feature>
<protein>
    <submittedName>
        <fullName evidence="7">Binding-protein-dependent transport systems inner membrane component</fullName>
    </submittedName>
</protein>
<dbReference type="CDD" id="cd06261">
    <property type="entry name" value="TM_PBP2"/>
    <property type="match status" value="1"/>
</dbReference>
<dbReference type="InterPro" id="IPR035906">
    <property type="entry name" value="MetI-like_sf"/>
</dbReference>
<evidence type="ECO:0000313" key="8">
    <source>
        <dbReference type="Proteomes" id="UP000007485"/>
    </source>
</evidence>
<keyword evidence="2 5" id="KW-0812">Transmembrane</keyword>
<dbReference type="GO" id="GO:0055085">
    <property type="term" value="P:transmembrane transport"/>
    <property type="evidence" value="ECO:0007669"/>
    <property type="project" value="InterPro"/>
</dbReference>
<keyword evidence="4 5" id="KW-0472">Membrane</keyword>
<dbReference type="Gene3D" id="1.10.3720.10">
    <property type="entry name" value="MetI-like"/>
    <property type="match status" value="2"/>
</dbReference>
<comment type="subcellular location">
    <subcellularLocation>
        <location evidence="5">Cell membrane</location>
        <topology evidence="5">Multi-pass membrane protein</topology>
    </subcellularLocation>
    <subcellularLocation>
        <location evidence="1">Membrane</location>
        <topology evidence="1">Multi-pass membrane protein</topology>
    </subcellularLocation>
</comment>
<feature type="transmembrane region" description="Helical" evidence="5">
    <location>
        <begin position="516"/>
        <end position="538"/>
    </location>
</feature>
<feature type="domain" description="ABC transmembrane type-1" evidence="6">
    <location>
        <begin position="17"/>
        <end position="211"/>
    </location>
</feature>
<dbReference type="PANTHER" id="PTHR42744:SF1">
    <property type="entry name" value="BINDING-PROTEIN-DEPENDENT TRANSPORT SYSTEMS INNER MEMBRANE COMPONENT"/>
    <property type="match status" value="1"/>
</dbReference>
<sequence>MMAMGIWSIVLVAFLATLATFGRVALTIILSIVLGWFFGYAAAKNGLFERIFLSITQTLEAVPVITFFPIVLIFFVKSIGGYIGTELAVDFLVFTAVVWNIWVGEYEAIKTAPQSLEDAAEMLNLGFWGKFRYLYIPVTMPRVAGNVLVSFADALFYIVVSEVVTLGTTQYSVFGIGALIASWTSRSEWTAAFTGLGVLVVMVTSVLFGILRPFVDWAVKYSYDPFMEVTRTRVRRPIVTSRVRSLAARNMRYLRRVVAVEDAIMPIFVKASSYAVRHRLLSRPRPRNIITESERYIGIGIVIFVIGLITYSIYESWKTTWVPIINNLYEYGLLYLYYLGLDWFRVILVTVAAILTAIPVNYLMVTHRRVESILLPVLEDLASIPVSAYLPLIAIPFITYLAVSLGSHISLEILVFVVAYLSTAWYVIYNMYVGMKTIPRSLWDVAENLRLSTWQKLRRLAIPGAMPATITGLASTAGSTWGGLEVAEYIQGLNGQVYMVHGYTALMDYYTAIGNIVGLEAMSLILGINVVLLSVFLWRKLFRLARERYRLEGAITL</sequence>
<comment type="similarity">
    <text evidence="5">Belongs to the binding-protein-dependent transport system permease family.</text>
</comment>
<feature type="transmembrane region" description="Helical" evidence="5">
    <location>
        <begin position="334"/>
        <end position="360"/>
    </location>
</feature>
<feature type="transmembrane region" description="Helical" evidence="5">
    <location>
        <begin position="381"/>
        <end position="403"/>
    </location>
</feature>
<feature type="transmembrane region" description="Helical" evidence="5">
    <location>
        <begin position="6"/>
        <end position="39"/>
    </location>
</feature>
<keyword evidence="3 5" id="KW-1133">Transmembrane helix</keyword>
<dbReference type="EMBL" id="CP002529">
    <property type="protein sequence ID" value="ADY00554.1"/>
    <property type="molecule type" value="Genomic_DNA"/>
</dbReference>
<feature type="transmembrane region" description="Helical" evidence="5">
    <location>
        <begin position="296"/>
        <end position="314"/>
    </location>
</feature>
<evidence type="ECO:0000256" key="4">
    <source>
        <dbReference type="ARBA" id="ARBA00023136"/>
    </source>
</evidence>
<name>F0QTT8_VULM7</name>
<dbReference type="HOGENOM" id="CLU_036171_2_0_2"/>
<evidence type="ECO:0000256" key="5">
    <source>
        <dbReference type="RuleBase" id="RU363032"/>
    </source>
</evidence>
<dbReference type="STRING" id="985053.VMUT_0341"/>
<organism evidence="7 8">
    <name type="scientific">Vulcanisaeta moutnovskia (strain 768-28)</name>
    <dbReference type="NCBI Taxonomy" id="985053"/>
    <lineage>
        <taxon>Archaea</taxon>
        <taxon>Thermoproteota</taxon>
        <taxon>Thermoprotei</taxon>
        <taxon>Thermoproteales</taxon>
        <taxon>Thermoproteaceae</taxon>
        <taxon>Vulcanisaeta</taxon>
    </lineage>
</organism>
<feature type="transmembrane region" description="Helical" evidence="5">
    <location>
        <begin position="409"/>
        <end position="432"/>
    </location>
</feature>
<dbReference type="eggNOG" id="arCOG00174">
    <property type="taxonomic scope" value="Archaea"/>
</dbReference>